<evidence type="ECO:0000313" key="1">
    <source>
        <dbReference type="EMBL" id="PSB21440.1"/>
    </source>
</evidence>
<dbReference type="AlphaFoldDB" id="A0A2T1DLR8"/>
<evidence type="ECO:0000313" key="2">
    <source>
        <dbReference type="Proteomes" id="UP000238634"/>
    </source>
</evidence>
<protein>
    <submittedName>
        <fullName evidence="1">Uncharacterized protein</fullName>
    </submittedName>
</protein>
<name>A0A2T1DLR8_9CYAN</name>
<proteinExistence type="predicted"/>
<sequence length="89" mass="9774">MGAELEGNFADLGDRSIPKSVQGVSSVVANCGFDRVKPLSHSPLRIDDNASFQFTNVCGFRYNTLENQSTSALQRSLLHWTPCEELGLE</sequence>
<gene>
    <name evidence="1" type="ORF">C7B65_02295</name>
</gene>
<accession>A0A2T1DLR8</accession>
<keyword evidence="2" id="KW-1185">Reference proteome</keyword>
<dbReference type="Proteomes" id="UP000238634">
    <property type="component" value="Unassembled WGS sequence"/>
</dbReference>
<organism evidence="1 2">
    <name type="scientific">Phormidesmis priestleyi ULC007</name>
    <dbReference type="NCBI Taxonomy" id="1920490"/>
    <lineage>
        <taxon>Bacteria</taxon>
        <taxon>Bacillati</taxon>
        <taxon>Cyanobacteriota</taxon>
        <taxon>Cyanophyceae</taxon>
        <taxon>Leptolyngbyales</taxon>
        <taxon>Leptolyngbyaceae</taxon>
        <taxon>Phormidesmis</taxon>
    </lineage>
</organism>
<dbReference type="EMBL" id="PVWG01000002">
    <property type="protein sequence ID" value="PSB21440.1"/>
    <property type="molecule type" value="Genomic_DNA"/>
</dbReference>
<reference evidence="1 2" key="1">
    <citation type="submission" date="2018-02" db="EMBL/GenBank/DDBJ databases">
        <authorList>
            <person name="Cohen D.B."/>
            <person name="Kent A.D."/>
        </authorList>
    </citation>
    <scope>NUCLEOTIDE SEQUENCE [LARGE SCALE GENOMIC DNA]</scope>
    <source>
        <strain evidence="1 2">ULC007</strain>
    </source>
</reference>
<reference evidence="1 2" key="2">
    <citation type="submission" date="2018-03" db="EMBL/GenBank/DDBJ databases">
        <title>The ancient ancestry and fast evolution of plastids.</title>
        <authorList>
            <person name="Moore K.R."/>
            <person name="Magnabosco C."/>
            <person name="Momper L."/>
            <person name="Gold D.A."/>
            <person name="Bosak T."/>
            <person name="Fournier G.P."/>
        </authorList>
    </citation>
    <scope>NUCLEOTIDE SEQUENCE [LARGE SCALE GENOMIC DNA]</scope>
    <source>
        <strain evidence="1 2">ULC007</strain>
    </source>
</reference>
<comment type="caution">
    <text evidence="1">The sequence shown here is derived from an EMBL/GenBank/DDBJ whole genome shotgun (WGS) entry which is preliminary data.</text>
</comment>